<gene>
    <name evidence="1" type="ORF">KKP3000_001912</name>
</gene>
<comment type="caution">
    <text evidence="1">The sequence shown here is derived from an EMBL/GenBank/DDBJ whole genome shotgun (WGS) entry which is preliminary data.</text>
</comment>
<evidence type="ECO:0000313" key="1">
    <source>
        <dbReference type="EMBL" id="MFB5192703.1"/>
    </source>
</evidence>
<dbReference type="RefSeq" id="WP_275474282.1">
    <property type="nucleotide sequence ID" value="NZ_CP162940.1"/>
</dbReference>
<reference evidence="1 2" key="1">
    <citation type="journal article" date="2024" name="Int. J. Mol. Sci.">
        <title>Exploration of Alicyclobacillus spp. Genome in Search of Antibiotic Resistance.</title>
        <authorList>
            <person name="Bucka-Kolendo J."/>
            <person name="Kiousi D.E."/>
            <person name="Dekowska A."/>
            <person name="Mikolajczuk-Szczyrba A."/>
            <person name="Karadedos D.M."/>
            <person name="Michael P."/>
            <person name="Galanis A."/>
            <person name="Sokolowska B."/>
        </authorList>
    </citation>
    <scope>NUCLEOTIDE SEQUENCE [LARGE SCALE GENOMIC DNA]</scope>
    <source>
        <strain evidence="1 2">KKP 3000</strain>
    </source>
</reference>
<dbReference type="InterPro" id="IPR036286">
    <property type="entry name" value="LexA/Signal_pep-like_sf"/>
</dbReference>
<accession>A0ABV5AKE1</accession>
<proteinExistence type="predicted"/>
<sequence>MVKNVVSLIGPIPSLETVWFGQEGKKQDLVVKSWAPYQRFAVQVADDGLDSFGLKQGNYAVFREARWPDRECQVCLVRFGDEVTIRLVEGINSTMVTLRVSSDRIPPLELEPTDFSVVGILDGVVFAEFAEFAEAKEEVFDWGC</sequence>
<dbReference type="Gene3D" id="2.10.109.10">
    <property type="entry name" value="Umud Fragment, subunit A"/>
    <property type="match status" value="1"/>
</dbReference>
<dbReference type="EMBL" id="JBDXSU010000026">
    <property type="protein sequence ID" value="MFB5192703.1"/>
    <property type="molecule type" value="Genomic_DNA"/>
</dbReference>
<keyword evidence="2" id="KW-1185">Reference proteome</keyword>
<dbReference type="SUPFAM" id="SSF51306">
    <property type="entry name" value="LexA/Signal peptidase"/>
    <property type="match status" value="1"/>
</dbReference>
<evidence type="ECO:0000313" key="2">
    <source>
        <dbReference type="Proteomes" id="UP001579974"/>
    </source>
</evidence>
<dbReference type="Proteomes" id="UP001579974">
    <property type="component" value="Unassembled WGS sequence"/>
</dbReference>
<name>A0ABV5AKE1_9BACL</name>
<organism evidence="1 2">
    <name type="scientific">Alicyclobacillus fastidiosus</name>
    <dbReference type="NCBI Taxonomy" id="392011"/>
    <lineage>
        <taxon>Bacteria</taxon>
        <taxon>Bacillati</taxon>
        <taxon>Bacillota</taxon>
        <taxon>Bacilli</taxon>
        <taxon>Bacillales</taxon>
        <taxon>Alicyclobacillaceae</taxon>
        <taxon>Alicyclobacillus</taxon>
    </lineage>
</organism>
<protein>
    <submittedName>
        <fullName evidence="1">Uncharacterized protein</fullName>
    </submittedName>
</protein>